<dbReference type="GO" id="GO:0042802">
    <property type="term" value="F:identical protein binding"/>
    <property type="evidence" value="ECO:0007669"/>
    <property type="project" value="TreeGrafter"/>
</dbReference>
<keyword evidence="4" id="KW-1185">Reference proteome</keyword>
<feature type="transmembrane region" description="Helical" evidence="1">
    <location>
        <begin position="86"/>
        <end position="107"/>
    </location>
</feature>
<feature type="transmembrane region" description="Helical" evidence="1">
    <location>
        <begin position="188"/>
        <end position="207"/>
    </location>
</feature>
<dbReference type="Pfam" id="PF14501">
    <property type="entry name" value="HATPase_c_5"/>
    <property type="match status" value="1"/>
</dbReference>
<feature type="transmembrane region" description="Helical" evidence="1">
    <location>
        <begin position="6"/>
        <end position="26"/>
    </location>
</feature>
<keyword evidence="1" id="KW-0812">Transmembrane</keyword>
<comment type="caution">
    <text evidence="3">The sequence shown here is derived from an EMBL/GenBank/DDBJ whole genome shotgun (WGS) entry which is preliminary data.</text>
</comment>
<dbReference type="EMBL" id="NHOC01000008">
    <property type="protein sequence ID" value="OUM20093.1"/>
    <property type="molecule type" value="Genomic_DNA"/>
</dbReference>
<dbReference type="AlphaFoldDB" id="A0A252F2R4"/>
<dbReference type="Gene3D" id="3.30.565.10">
    <property type="entry name" value="Histidine kinase-like ATPase, C-terminal domain"/>
    <property type="match status" value="1"/>
</dbReference>
<dbReference type="PANTHER" id="PTHR40448">
    <property type="entry name" value="TWO-COMPONENT SENSOR HISTIDINE KINASE"/>
    <property type="match status" value="1"/>
</dbReference>
<dbReference type="InterPro" id="IPR032834">
    <property type="entry name" value="NatK-like_C"/>
</dbReference>
<evidence type="ECO:0000259" key="2">
    <source>
        <dbReference type="Pfam" id="PF14501"/>
    </source>
</evidence>
<dbReference type="InterPro" id="IPR036890">
    <property type="entry name" value="HATPase_C_sf"/>
</dbReference>
<sequence>MNIAWELFINLLEVAIIYDFLIRYLGYRTEKKGKYVETIFWGMISFAAITIPSILVPLEVVSTLLSICINYIFCIRMLNGKRQEKAFLSVFVMALVAIAAVIGLSLFGRFSGANASELIGTFSLYRIAATIFAKILLIWFTRIALRCKTKANLTLADFLLLFFIPLFSIIAIFMLWMIAFRDSRMERMVFFLTAIIALMDILVYILFRRISADNQVKQDYALLKLQYDCVRNTSRETQHIYEEMQSVRHDLKNHLYCIDRLAAEQKCNEIQQYVQNLLEEQKKESYTIVFTGNDILDAILNTKISIAEQRGIRCSILITHPQLPISQSDICVLFGNLLDNAIEAAIKTEEKTIDIQIVKQGEYAYICVQNTISASILSHNPELQTSKRDKNCHGFGVQNIKRIVDTYHGVIMFDEKEGKFICDILIPLHTNLERKTTKLEQELEF</sequence>
<accession>A0A252F2R4</accession>
<proteinExistence type="predicted"/>
<feature type="domain" description="Sensor histidine kinase NatK-like C-terminal" evidence="2">
    <location>
        <begin position="328"/>
        <end position="427"/>
    </location>
</feature>
<dbReference type="PANTHER" id="PTHR40448:SF1">
    <property type="entry name" value="TWO-COMPONENT SENSOR HISTIDINE KINASE"/>
    <property type="match status" value="1"/>
</dbReference>
<keyword evidence="1" id="KW-1133">Transmembrane helix</keyword>
<evidence type="ECO:0000256" key="1">
    <source>
        <dbReference type="SAM" id="Phobius"/>
    </source>
</evidence>
<dbReference type="SUPFAM" id="SSF55874">
    <property type="entry name" value="ATPase domain of HSP90 chaperone/DNA topoisomerase II/histidine kinase"/>
    <property type="match status" value="1"/>
</dbReference>
<keyword evidence="1" id="KW-0472">Membrane</keyword>
<reference evidence="3 4" key="1">
    <citation type="submission" date="2017-05" db="EMBL/GenBank/DDBJ databases">
        <title>Butyricicoccus porcorum sp. nov. a butyrate-producing bacterium from the swine intestinal tract.</title>
        <authorList>
            <person name="Trachsel J."/>
            <person name="Humphrey S."/>
            <person name="Allen H.K."/>
        </authorList>
    </citation>
    <scope>NUCLEOTIDE SEQUENCE [LARGE SCALE GENOMIC DNA]</scope>
    <source>
        <strain evidence="3">BB10</strain>
    </source>
</reference>
<feature type="transmembrane region" description="Helical" evidence="1">
    <location>
        <begin position="61"/>
        <end position="79"/>
    </location>
</feature>
<name>A0A252F2R4_9FIRM</name>
<feature type="transmembrane region" description="Helical" evidence="1">
    <location>
        <begin position="119"/>
        <end position="141"/>
    </location>
</feature>
<evidence type="ECO:0000313" key="4">
    <source>
        <dbReference type="Proteomes" id="UP000194903"/>
    </source>
</evidence>
<protein>
    <recommendedName>
        <fullName evidence="2">Sensor histidine kinase NatK-like C-terminal domain-containing protein</fullName>
    </recommendedName>
</protein>
<gene>
    <name evidence="3" type="ORF">CBW42_10160</name>
</gene>
<evidence type="ECO:0000313" key="3">
    <source>
        <dbReference type="EMBL" id="OUM20093.1"/>
    </source>
</evidence>
<feature type="transmembrane region" description="Helical" evidence="1">
    <location>
        <begin position="153"/>
        <end position="176"/>
    </location>
</feature>
<dbReference type="Proteomes" id="UP000194903">
    <property type="component" value="Unassembled WGS sequence"/>
</dbReference>
<organism evidence="3 4">
    <name type="scientific">Butyricicoccus porcorum</name>
    <dbReference type="NCBI Taxonomy" id="1945634"/>
    <lineage>
        <taxon>Bacteria</taxon>
        <taxon>Bacillati</taxon>
        <taxon>Bacillota</taxon>
        <taxon>Clostridia</taxon>
        <taxon>Eubacteriales</taxon>
        <taxon>Butyricicoccaceae</taxon>
        <taxon>Butyricicoccus</taxon>
    </lineage>
</organism>
<dbReference type="CDD" id="cd16935">
    <property type="entry name" value="HATPase_AgrC-ComD-like"/>
    <property type="match status" value="1"/>
</dbReference>
<dbReference type="RefSeq" id="WP_087020886.1">
    <property type="nucleotide sequence ID" value="NZ_NHOC01000008.1"/>
</dbReference>
<dbReference type="OrthoDB" id="1634477at2"/>